<dbReference type="EMBL" id="JAODOP010000004">
    <property type="protein sequence ID" value="MEF3834824.1"/>
    <property type="molecule type" value="Genomic_DNA"/>
</dbReference>
<dbReference type="RefSeq" id="WP_303307134.1">
    <property type="nucleotide sequence ID" value="NZ_JAODOP010000004.1"/>
</dbReference>
<organism evidence="1 2">
    <name type="scientific">Flavivirga spongiicola</name>
    <dbReference type="NCBI Taxonomy" id="421621"/>
    <lineage>
        <taxon>Bacteria</taxon>
        <taxon>Pseudomonadati</taxon>
        <taxon>Bacteroidota</taxon>
        <taxon>Flavobacteriia</taxon>
        <taxon>Flavobacteriales</taxon>
        <taxon>Flavobacteriaceae</taxon>
        <taxon>Flavivirga</taxon>
    </lineage>
</organism>
<proteinExistence type="predicted"/>
<evidence type="ECO:0008006" key="3">
    <source>
        <dbReference type="Google" id="ProtNLM"/>
    </source>
</evidence>
<evidence type="ECO:0000313" key="2">
    <source>
        <dbReference type="Proteomes" id="UP001337305"/>
    </source>
</evidence>
<dbReference type="Proteomes" id="UP001337305">
    <property type="component" value="Unassembled WGS sequence"/>
</dbReference>
<comment type="caution">
    <text evidence="1">The sequence shown here is derived from an EMBL/GenBank/DDBJ whole genome shotgun (WGS) entry which is preliminary data.</text>
</comment>
<reference evidence="1 2" key="1">
    <citation type="submission" date="2022-09" db="EMBL/GenBank/DDBJ databases">
        <title>Genome sequencing of Flavivirga sp. MEBiC05379.</title>
        <authorList>
            <person name="Oh H.-M."/>
            <person name="Kwon K.K."/>
            <person name="Park M.J."/>
            <person name="Yang S.-H."/>
        </authorList>
    </citation>
    <scope>NUCLEOTIDE SEQUENCE [LARGE SCALE GENOMIC DNA]</scope>
    <source>
        <strain evidence="1 2">MEBiC05379</strain>
    </source>
</reference>
<name>A0ABU7XWJ8_9FLAO</name>
<keyword evidence="2" id="KW-1185">Reference proteome</keyword>
<accession>A0ABU7XWJ8</accession>
<gene>
    <name evidence="1" type="ORF">N1F79_16950</name>
</gene>
<sequence length="272" mass="31483">MLDYKTPIDEINKCRYCGENSEQKFKSKAHLVPEFAGKINLLCLNECDSCNNLFSEYERNLKNFGSFKNSFLPIKGKNGFPKYKDYEFSFRSEFKDEKTLIASIFDKKDFIKIEPNGFKQKSAPTPFIPLYVYKALAKMGVSMLHPNELSKFETLINWIQKKDLIIETDLPLTLVLNKKGKPLIKPMAILLKKKAKVNSPEFSFIFVWGFYRFQIFLPYNPNDKDLVNNDVTLPISYDLVLKSGENGISFNHFDMSSIIKIKTLEEISFGLK</sequence>
<evidence type="ECO:0000313" key="1">
    <source>
        <dbReference type="EMBL" id="MEF3834824.1"/>
    </source>
</evidence>
<protein>
    <recommendedName>
        <fullName evidence="3">HNH endonuclease 5 domain-containing protein</fullName>
    </recommendedName>
</protein>